<comment type="caution">
    <text evidence="1">The sequence shown here is derived from an EMBL/GenBank/DDBJ whole genome shotgun (WGS) entry which is preliminary data.</text>
</comment>
<dbReference type="Proteomes" id="UP000770661">
    <property type="component" value="Unassembled WGS sequence"/>
</dbReference>
<proteinExistence type="predicted"/>
<sequence length="244" mass="26295">MQWIDGAEVESVIPNKQEESFNQEGSSRNYHRSLRSLHSPVGVVEASVVEVWSGRSVGEGEVKEAEVEPSVVDGGRSVEGDCSEGCAVALKSVLEAIDDLKRYFVREVSDLKSVVKKQEIEIRSLKCGGGVSDLSGGAHARYVPGGVPEGDVPRVTTKRVVSIKSPRRDEWQVVEHGGTRPTEKKVNNDHVVCTNAFQVLSGLQEEITEVRTVDDTSLPEGKILVVTVRLDISTAGSVTGKGCA</sequence>
<organism evidence="1 2">
    <name type="scientific">Chionoecetes opilio</name>
    <name type="common">Atlantic snow crab</name>
    <name type="synonym">Cancer opilio</name>
    <dbReference type="NCBI Taxonomy" id="41210"/>
    <lineage>
        <taxon>Eukaryota</taxon>
        <taxon>Metazoa</taxon>
        <taxon>Ecdysozoa</taxon>
        <taxon>Arthropoda</taxon>
        <taxon>Crustacea</taxon>
        <taxon>Multicrustacea</taxon>
        <taxon>Malacostraca</taxon>
        <taxon>Eumalacostraca</taxon>
        <taxon>Eucarida</taxon>
        <taxon>Decapoda</taxon>
        <taxon>Pleocyemata</taxon>
        <taxon>Brachyura</taxon>
        <taxon>Eubrachyura</taxon>
        <taxon>Majoidea</taxon>
        <taxon>Majidae</taxon>
        <taxon>Chionoecetes</taxon>
    </lineage>
</organism>
<accession>A0A8J5D2A5</accession>
<gene>
    <name evidence="1" type="ORF">GWK47_028844</name>
</gene>
<evidence type="ECO:0000313" key="1">
    <source>
        <dbReference type="EMBL" id="KAG0730159.1"/>
    </source>
</evidence>
<evidence type="ECO:0000313" key="2">
    <source>
        <dbReference type="Proteomes" id="UP000770661"/>
    </source>
</evidence>
<protein>
    <submittedName>
        <fullName evidence="1">Uncharacterized protein</fullName>
    </submittedName>
</protein>
<dbReference type="EMBL" id="JACEEZ010000459">
    <property type="protein sequence ID" value="KAG0730159.1"/>
    <property type="molecule type" value="Genomic_DNA"/>
</dbReference>
<dbReference type="AlphaFoldDB" id="A0A8J5D2A5"/>
<reference evidence="1" key="1">
    <citation type="submission" date="2020-07" db="EMBL/GenBank/DDBJ databases">
        <title>The High-quality genome of the commercially important snow crab, Chionoecetes opilio.</title>
        <authorList>
            <person name="Jeong J.-H."/>
            <person name="Ryu S."/>
        </authorList>
    </citation>
    <scope>NUCLEOTIDE SEQUENCE</scope>
    <source>
        <strain evidence="1">MADBK_172401_WGS</strain>
        <tissue evidence="1">Digestive gland</tissue>
    </source>
</reference>
<keyword evidence="2" id="KW-1185">Reference proteome</keyword>
<name>A0A8J5D2A5_CHIOP</name>